<dbReference type="Pfam" id="PF07963">
    <property type="entry name" value="N_methyl"/>
    <property type="match status" value="1"/>
</dbReference>
<gene>
    <name evidence="2" type="ORF">PS2015_481</name>
</gene>
<dbReference type="EMBL" id="CP013189">
    <property type="protein sequence ID" value="ALO45167.1"/>
    <property type="molecule type" value="Genomic_DNA"/>
</dbReference>
<dbReference type="OrthoDB" id="9788802at2"/>
<dbReference type="AlphaFoldDB" id="A0A0S2KB16"/>
<dbReference type="Proteomes" id="UP000065641">
    <property type="component" value="Chromosome"/>
</dbReference>
<dbReference type="InterPro" id="IPR012902">
    <property type="entry name" value="N_methyl_site"/>
</dbReference>
<accession>A0A0S2KB16</accession>
<evidence type="ECO:0000313" key="3">
    <source>
        <dbReference type="Proteomes" id="UP000065641"/>
    </source>
</evidence>
<feature type="transmembrane region" description="Helical" evidence="1">
    <location>
        <begin position="12"/>
        <end position="31"/>
    </location>
</feature>
<evidence type="ECO:0000313" key="2">
    <source>
        <dbReference type="EMBL" id="ALO45167.1"/>
    </source>
</evidence>
<evidence type="ECO:0000256" key="1">
    <source>
        <dbReference type="SAM" id="Phobius"/>
    </source>
</evidence>
<name>A0A0S2KB16_9GAMM</name>
<keyword evidence="1" id="KW-0812">Transmembrane</keyword>
<keyword evidence="1" id="KW-0472">Membrane</keyword>
<dbReference type="STRING" id="1249552.PS2015_481"/>
<keyword evidence="3" id="KW-1185">Reference proteome</keyword>
<protein>
    <recommendedName>
        <fullName evidence="4">MSHA biogenesis protein MshO</fullName>
    </recommendedName>
</protein>
<proteinExistence type="predicted"/>
<sequence>MKRQCGFTIIEIVATLLVSSILAVGIIGYIGDAVEGFATSGNRNKLATSGRVVVDRLAMELHNAVPNSIRITAAQPAGDQCLEFIPFVGATNYVDPPFTGPGGTEFEVIDFNPVLTAASPAGLQAVIYPINTQALYDGGSPGPRSLVDEIEDTGGADGKVTVRLDASHRFSRRSPVARIYVAEQPVSFCLVGNRLFRYENYGFQSTQCTPSTPACLPTTAPDRKLISLSIDNASLAAYDIIPATLRRNAIVSMEFNFTEQGDEVRLKHEVLMRNVP</sequence>
<reference evidence="2 3" key="1">
    <citation type="submission" date="2015-11" db="EMBL/GenBank/DDBJ databases">
        <authorList>
            <person name="Zhang Y."/>
            <person name="Guo Z."/>
        </authorList>
    </citation>
    <scope>NUCLEOTIDE SEQUENCE [LARGE SCALE GENOMIC DNA]</scope>
    <source>
        <strain evidence="2 3">KCTC 32221</strain>
    </source>
</reference>
<keyword evidence="1" id="KW-1133">Transmembrane helix</keyword>
<evidence type="ECO:0008006" key="4">
    <source>
        <dbReference type="Google" id="ProtNLM"/>
    </source>
</evidence>
<organism evidence="2 3">
    <name type="scientific">Pseudohongiella spirulinae</name>
    <dbReference type="NCBI Taxonomy" id="1249552"/>
    <lineage>
        <taxon>Bacteria</taxon>
        <taxon>Pseudomonadati</taxon>
        <taxon>Pseudomonadota</taxon>
        <taxon>Gammaproteobacteria</taxon>
        <taxon>Pseudomonadales</taxon>
        <taxon>Pseudohongiellaceae</taxon>
        <taxon>Pseudohongiella</taxon>
    </lineage>
</organism>
<dbReference type="RefSeq" id="WP_058020660.1">
    <property type="nucleotide sequence ID" value="NZ_CP013189.1"/>
</dbReference>
<dbReference type="KEGG" id="pspi:PS2015_481"/>
<dbReference type="NCBIfam" id="TIGR02532">
    <property type="entry name" value="IV_pilin_GFxxxE"/>
    <property type="match status" value="1"/>
</dbReference>